<dbReference type="Proteomes" id="UP000886885">
    <property type="component" value="Chromosome 10D"/>
</dbReference>
<organism evidence="1 2">
    <name type="scientific">Populus tomentosa</name>
    <name type="common">Chinese white poplar</name>
    <dbReference type="NCBI Taxonomy" id="118781"/>
    <lineage>
        <taxon>Eukaryota</taxon>
        <taxon>Viridiplantae</taxon>
        <taxon>Streptophyta</taxon>
        <taxon>Embryophyta</taxon>
        <taxon>Tracheophyta</taxon>
        <taxon>Spermatophyta</taxon>
        <taxon>Magnoliopsida</taxon>
        <taxon>eudicotyledons</taxon>
        <taxon>Gunneridae</taxon>
        <taxon>Pentapetalae</taxon>
        <taxon>rosids</taxon>
        <taxon>fabids</taxon>
        <taxon>Malpighiales</taxon>
        <taxon>Salicaceae</taxon>
        <taxon>Saliceae</taxon>
        <taxon>Populus</taxon>
    </lineage>
</organism>
<comment type="caution">
    <text evidence="1">The sequence shown here is derived from an EMBL/GenBank/DDBJ whole genome shotgun (WGS) entry which is preliminary data.</text>
</comment>
<dbReference type="Pfam" id="PF00268">
    <property type="entry name" value="Ribonuc_red_sm"/>
    <property type="match status" value="1"/>
</dbReference>
<reference evidence="1" key="1">
    <citation type="journal article" date="2020" name="bioRxiv">
        <title>Hybrid origin of Populus tomentosa Carr. identified through genome sequencing and phylogenomic analysis.</title>
        <authorList>
            <person name="An X."/>
            <person name="Gao K."/>
            <person name="Chen Z."/>
            <person name="Li J."/>
            <person name="Yang X."/>
            <person name="Yang X."/>
            <person name="Zhou J."/>
            <person name="Guo T."/>
            <person name="Zhao T."/>
            <person name="Huang S."/>
            <person name="Miao D."/>
            <person name="Khan W.U."/>
            <person name="Rao P."/>
            <person name="Ye M."/>
            <person name="Lei B."/>
            <person name="Liao W."/>
            <person name="Wang J."/>
            <person name="Ji L."/>
            <person name="Li Y."/>
            <person name="Guo B."/>
            <person name="Mustafa N.S."/>
            <person name="Li S."/>
            <person name="Yun Q."/>
            <person name="Keller S.R."/>
            <person name="Mao J."/>
            <person name="Zhang R."/>
            <person name="Strauss S.H."/>
        </authorList>
    </citation>
    <scope>NUCLEOTIDE SEQUENCE</scope>
    <source>
        <strain evidence="1">GM15</strain>
        <tissue evidence="1">Leaf</tissue>
    </source>
</reference>
<dbReference type="PANTHER" id="PTHR23409">
    <property type="entry name" value="RIBONUCLEOSIDE-DIPHOSPHATE REDUCTASE SMALL CHAIN"/>
    <property type="match status" value="1"/>
</dbReference>
<dbReference type="OrthoDB" id="1519759at2759"/>
<name>A0A8X7YVN2_POPTO</name>
<keyword evidence="2" id="KW-1185">Reference proteome</keyword>
<dbReference type="InterPro" id="IPR000358">
    <property type="entry name" value="RNR_small_fam"/>
</dbReference>
<protein>
    <submittedName>
        <fullName evidence="1">Uncharacterized protein</fullName>
    </submittedName>
</protein>
<dbReference type="EMBL" id="JAAWWB010000020">
    <property type="protein sequence ID" value="KAG6757050.1"/>
    <property type="molecule type" value="Genomic_DNA"/>
</dbReference>
<dbReference type="PANTHER" id="PTHR23409:SF35">
    <property type="entry name" value="RIBONUCLEOSIDE-DIPHOSPHATE REDUCTASE SMALL CHAIN A"/>
    <property type="match status" value="1"/>
</dbReference>
<gene>
    <name evidence="1" type="ORF">POTOM_037351</name>
</gene>
<proteinExistence type="predicted"/>
<evidence type="ECO:0000313" key="1">
    <source>
        <dbReference type="EMBL" id="KAG6757050.1"/>
    </source>
</evidence>
<dbReference type="GO" id="GO:0009263">
    <property type="term" value="P:deoxyribonucleotide biosynthetic process"/>
    <property type="evidence" value="ECO:0007669"/>
    <property type="project" value="InterPro"/>
</dbReference>
<evidence type="ECO:0000313" key="2">
    <source>
        <dbReference type="Proteomes" id="UP000886885"/>
    </source>
</evidence>
<dbReference type="AlphaFoldDB" id="A0A8X7YVN2"/>
<sequence>MYSLLLETQIKDSKEKHRLFNAIENIPCMNRSSGVVNTVGRAFTGNMYVFVVYSLLQKQLHWQKVHHIVGEAVEIETKFVCEALPFALISTDATLMSEYIKFVSDCLLVALSYQKKNNVETPFDWMEFISLKRV</sequence>
<accession>A0A8X7YVN2</accession>